<gene>
    <name evidence="6" type="ORF">GPUH_LOCUS18000</name>
</gene>
<dbReference type="FunFam" id="1.10.10.10:FF:000141">
    <property type="entry name" value="vacuolar protein-sorting-associated protein 25"/>
    <property type="match status" value="1"/>
</dbReference>
<evidence type="ECO:0000256" key="2">
    <source>
        <dbReference type="ARBA" id="ARBA00017934"/>
    </source>
</evidence>
<evidence type="ECO:0000256" key="3">
    <source>
        <dbReference type="ARBA" id="ARBA00022448"/>
    </source>
</evidence>
<sequence>MSAQGHIDWLDKGKNRCHIYWRRPEEWASLIYEWAVSNGLLNTPCTLYEITQGDDVAQESFYGLDKDVLLKALVILVEQRRAQLLNIGTEAEGVKKMTAAADSSLQEGIDCKIGVVNSTGFLSNNERIEEGDTVIIYVNYGTCYAVEVKRGLTLTMKYGALKHEYLIGKW</sequence>
<evidence type="ECO:0000256" key="5">
    <source>
        <dbReference type="ARBA" id="ARBA00030094"/>
    </source>
</evidence>
<reference evidence="6 7" key="2">
    <citation type="submission" date="2018-11" db="EMBL/GenBank/DDBJ databases">
        <authorList>
            <consortium name="Pathogen Informatics"/>
        </authorList>
    </citation>
    <scope>NUCLEOTIDE SEQUENCE [LARGE SCALE GENOMIC DNA]</scope>
</reference>
<dbReference type="SUPFAM" id="SSF46785">
    <property type="entry name" value="Winged helix' DNA-binding domain"/>
    <property type="match status" value="1"/>
</dbReference>
<comment type="similarity">
    <text evidence="1">Belongs to the VPS25 family.</text>
</comment>
<dbReference type="PANTHER" id="PTHR13149:SF0">
    <property type="entry name" value="VACUOLAR PROTEIN-SORTING-ASSOCIATED PROTEIN 25"/>
    <property type="match status" value="1"/>
</dbReference>
<dbReference type="GO" id="GO:0042803">
    <property type="term" value="F:protein homodimerization activity"/>
    <property type="evidence" value="ECO:0007669"/>
    <property type="project" value="TreeGrafter"/>
</dbReference>
<evidence type="ECO:0000313" key="8">
    <source>
        <dbReference type="WBParaSite" id="GPUH_0001802601-mRNA-1"/>
    </source>
</evidence>
<dbReference type="AlphaFoldDB" id="A0A183EAL0"/>
<keyword evidence="7" id="KW-1185">Reference proteome</keyword>
<reference evidence="8" key="1">
    <citation type="submission" date="2016-06" db="UniProtKB">
        <authorList>
            <consortium name="WormBaseParasite"/>
        </authorList>
    </citation>
    <scope>IDENTIFICATION</scope>
</reference>
<evidence type="ECO:0000256" key="4">
    <source>
        <dbReference type="ARBA" id="ARBA00022927"/>
    </source>
</evidence>
<keyword evidence="3" id="KW-0813">Transport</keyword>
<dbReference type="GO" id="GO:0043328">
    <property type="term" value="P:protein transport to vacuole involved in ubiquitin-dependent protein catabolic process via the multivesicular body sorting pathway"/>
    <property type="evidence" value="ECO:0007669"/>
    <property type="project" value="TreeGrafter"/>
</dbReference>
<evidence type="ECO:0000313" key="6">
    <source>
        <dbReference type="EMBL" id="VDN30855.1"/>
    </source>
</evidence>
<dbReference type="OrthoDB" id="245150at2759"/>
<dbReference type="PANTHER" id="PTHR13149">
    <property type="entry name" value="VACUOLAR PROTEIN SORTING-ASSOCIATED PROTEIN VPS25"/>
    <property type="match status" value="1"/>
</dbReference>
<protein>
    <recommendedName>
        <fullName evidence="2">Vacuolar protein-sorting-associated protein 25</fullName>
    </recommendedName>
    <alternativeName>
        <fullName evidence="5">ESCRT-II complex subunit VPS25</fullName>
    </alternativeName>
</protein>
<accession>A0A183EAL0</accession>
<evidence type="ECO:0000256" key="1">
    <source>
        <dbReference type="ARBA" id="ARBA00009674"/>
    </source>
</evidence>
<dbReference type="WBParaSite" id="GPUH_0001802601-mRNA-1">
    <property type="protein sequence ID" value="GPUH_0001802601-mRNA-1"/>
    <property type="gene ID" value="GPUH_0001802601"/>
</dbReference>
<keyword evidence="4" id="KW-0653">Protein transport</keyword>
<dbReference type="Proteomes" id="UP000271098">
    <property type="component" value="Unassembled WGS sequence"/>
</dbReference>
<dbReference type="InterPro" id="IPR008570">
    <property type="entry name" value="ESCRT-II_cplx_Vps25-sub"/>
</dbReference>
<dbReference type="InterPro" id="IPR036390">
    <property type="entry name" value="WH_DNA-bd_sf"/>
</dbReference>
<dbReference type="GO" id="GO:0000814">
    <property type="term" value="C:ESCRT II complex"/>
    <property type="evidence" value="ECO:0007669"/>
    <property type="project" value="InterPro"/>
</dbReference>
<organism evidence="8">
    <name type="scientific">Gongylonema pulchrum</name>
    <dbReference type="NCBI Taxonomy" id="637853"/>
    <lineage>
        <taxon>Eukaryota</taxon>
        <taxon>Metazoa</taxon>
        <taxon>Ecdysozoa</taxon>
        <taxon>Nematoda</taxon>
        <taxon>Chromadorea</taxon>
        <taxon>Rhabditida</taxon>
        <taxon>Spirurina</taxon>
        <taxon>Spiruromorpha</taxon>
        <taxon>Spiruroidea</taxon>
        <taxon>Gongylonematidae</taxon>
        <taxon>Gongylonema</taxon>
    </lineage>
</organism>
<name>A0A183EAL0_9BILA</name>
<dbReference type="Gene3D" id="3.10.330.20">
    <property type="match status" value="1"/>
</dbReference>
<dbReference type="InterPro" id="IPR036388">
    <property type="entry name" value="WH-like_DNA-bd_sf"/>
</dbReference>
<dbReference type="Gene3D" id="1.10.10.10">
    <property type="entry name" value="Winged helix-like DNA-binding domain superfamily/Winged helix DNA-binding domain"/>
    <property type="match status" value="1"/>
</dbReference>
<dbReference type="GO" id="GO:0016236">
    <property type="term" value="P:macroautophagy"/>
    <property type="evidence" value="ECO:0007669"/>
    <property type="project" value="UniProtKB-ARBA"/>
</dbReference>
<proteinExistence type="inferred from homology"/>
<dbReference type="EMBL" id="UYRT01086032">
    <property type="protein sequence ID" value="VDN30855.1"/>
    <property type="molecule type" value="Genomic_DNA"/>
</dbReference>
<dbReference type="GO" id="GO:0005198">
    <property type="term" value="F:structural molecule activity"/>
    <property type="evidence" value="ECO:0007669"/>
    <property type="project" value="TreeGrafter"/>
</dbReference>
<evidence type="ECO:0000313" key="7">
    <source>
        <dbReference type="Proteomes" id="UP000271098"/>
    </source>
</evidence>
<dbReference type="Pfam" id="PF05871">
    <property type="entry name" value="ESCRT-II"/>
    <property type="match status" value="1"/>
</dbReference>